<protein>
    <recommendedName>
        <fullName evidence="1">Thoeris anti-defense 2-like domain-containing protein</fullName>
    </recommendedName>
</protein>
<evidence type="ECO:0000313" key="2">
    <source>
        <dbReference type="EMBL" id="QWM90403.1"/>
    </source>
</evidence>
<name>A0AAE7V4G6_9CAUD</name>
<proteinExistence type="predicted"/>
<evidence type="ECO:0000259" key="1">
    <source>
        <dbReference type="Pfam" id="PF11195"/>
    </source>
</evidence>
<evidence type="ECO:0000313" key="3">
    <source>
        <dbReference type="Proteomes" id="UP000827432"/>
    </source>
</evidence>
<dbReference type="KEGG" id="vg:75690705"/>
<dbReference type="GeneID" id="75690705"/>
<dbReference type="InterPro" id="IPR021361">
    <property type="entry name" value="Tad2-like_dom"/>
</dbReference>
<dbReference type="EMBL" id="MZ130489">
    <property type="protein sequence ID" value="QWM90403.1"/>
    <property type="molecule type" value="Genomic_DNA"/>
</dbReference>
<organism evidence="2 3">
    <name type="scientific">uncultured phage cr2_1</name>
    <dbReference type="NCBI Taxonomy" id="2986394"/>
    <lineage>
        <taxon>Viruses</taxon>
        <taxon>Duplodnaviria</taxon>
        <taxon>Heunggongvirae</taxon>
        <taxon>Uroviricota</taxon>
        <taxon>Caudoviricetes</taxon>
        <taxon>Crassvirales</taxon>
        <taxon>Crevaviridae</taxon>
        <taxon>Coarsevirinae</taxon>
        <taxon>Junduvirus</taxon>
        <taxon>Junduvirus communis</taxon>
    </lineage>
</organism>
<gene>
    <name evidence="2" type="primary">gp_26540</name>
</gene>
<accession>A0AAE7V4G6</accession>
<sequence>MNFGEAIERVKTRSYIARCANWDDDVFIFEQVPADINEETIPKMQSLPEVVKREITEAGFTSLSYQNQICKFDNGVITYFTPTGNEIFADDWETKNNDTLAEWEYL</sequence>
<dbReference type="RefSeq" id="YP_010359975.1">
    <property type="nucleotide sequence ID" value="NC_062779.1"/>
</dbReference>
<dbReference type="Proteomes" id="UP000827432">
    <property type="component" value="Segment"/>
</dbReference>
<keyword evidence="3" id="KW-1185">Reference proteome</keyword>
<reference evidence="2 3" key="1">
    <citation type="submission" date="2021-04" db="EMBL/GenBank/DDBJ databases">
        <authorList>
            <person name="Shkoporov A.N."/>
            <person name="Stockdale S.R."/>
            <person name="Guerin E."/>
            <person name="Ross R.P."/>
            <person name="Hill C."/>
        </authorList>
    </citation>
    <scope>NUCLEOTIDE SEQUENCE [LARGE SCALE GENOMIC DNA]</scope>
    <source>
        <strain evidence="3">cr2_1</strain>
    </source>
</reference>
<dbReference type="Pfam" id="PF11195">
    <property type="entry name" value="Tad2-like"/>
    <property type="match status" value="1"/>
</dbReference>
<feature type="domain" description="Thoeris anti-defense 2-like" evidence="1">
    <location>
        <begin position="1"/>
        <end position="93"/>
    </location>
</feature>